<dbReference type="InterPro" id="IPR038763">
    <property type="entry name" value="DHH_sf"/>
</dbReference>
<dbReference type="InterPro" id="IPR052968">
    <property type="entry name" value="Nucleotide_metab_enz"/>
</dbReference>
<dbReference type="PANTHER" id="PTHR42146:SF1">
    <property type="entry name" value="OLIGORIBONUCLEASE NRNB"/>
    <property type="match status" value="1"/>
</dbReference>
<dbReference type="SUPFAM" id="SSF64182">
    <property type="entry name" value="DHH phosphoesterases"/>
    <property type="match status" value="1"/>
</dbReference>
<proteinExistence type="predicted"/>
<dbReference type="RefSeq" id="WP_016201368.1">
    <property type="nucleotide sequence ID" value="NZ_JABBPK010000001.1"/>
</dbReference>
<name>A0A7Y0PLU9_9BACI</name>
<dbReference type="Proteomes" id="UP000588491">
    <property type="component" value="Unassembled WGS sequence"/>
</dbReference>
<dbReference type="PANTHER" id="PTHR42146">
    <property type="entry name" value="3',5'-CYCLIC-NUCLEOTIDE PHOSPHODIESTERASE"/>
    <property type="match status" value="1"/>
</dbReference>
<evidence type="ECO:0000313" key="3">
    <source>
        <dbReference type="Proteomes" id="UP000588491"/>
    </source>
</evidence>
<reference evidence="2 3" key="1">
    <citation type="submission" date="2020-04" db="EMBL/GenBank/DDBJ databases">
        <title>Bacillus sp. UniB3 isolated from commercial digestive syrup.</title>
        <authorList>
            <person name="Thorat V."/>
            <person name="Kirdat K."/>
            <person name="Tiwarekar B."/>
            <person name="Yadav A."/>
        </authorList>
    </citation>
    <scope>NUCLEOTIDE SEQUENCE [LARGE SCALE GENOMIC DNA]</scope>
    <source>
        <strain evidence="2 3">UniB3</strain>
    </source>
</reference>
<evidence type="ECO:0000259" key="1">
    <source>
        <dbReference type="Pfam" id="PF26386"/>
    </source>
</evidence>
<dbReference type="Pfam" id="PF26386">
    <property type="entry name" value="NrnB_C"/>
    <property type="match status" value="1"/>
</dbReference>
<keyword evidence="3" id="KW-1185">Reference proteome</keyword>
<evidence type="ECO:0000313" key="2">
    <source>
        <dbReference type="EMBL" id="NMO75784.1"/>
    </source>
</evidence>
<comment type="caution">
    <text evidence="2">The sequence shown here is derived from an EMBL/GenBank/DDBJ whole genome shotgun (WGS) entry which is preliminary data.</text>
</comment>
<accession>A0A7Y0PLU9</accession>
<dbReference type="AlphaFoldDB" id="A0A7Y0PLU9"/>
<dbReference type="Gene3D" id="3.10.310.30">
    <property type="match status" value="1"/>
</dbReference>
<organism evidence="2 3">
    <name type="scientific">Niallia alba</name>
    <dbReference type="NCBI Taxonomy" id="2729105"/>
    <lineage>
        <taxon>Bacteria</taxon>
        <taxon>Bacillati</taxon>
        <taxon>Bacillota</taxon>
        <taxon>Bacilli</taxon>
        <taxon>Bacillales</taxon>
        <taxon>Bacillaceae</taxon>
        <taxon>Niallia</taxon>
    </lineage>
</organism>
<gene>
    <name evidence="2" type="ORF">HHU08_01865</name>
</gene>
<feature type="domain" description="Oligoribonuclease NrnB C-terminal" evidence="1">
    <location>
        <begin position="323"/>
        <end position="391"/>
    </location>
</feature>
<sequence>MYKLLSHNDLDGVGCGIVAKLAFGEDVEIRYNSVSFLNQEVEKFLDQKIENTFLFITDLSVNEENTIRLDDYYKKGGKVQLIDHHKTALHLNDFEWGFVSVQDEDGTLTSATSLLYEYLVKNGYMTPSPAVDEFVELVRQYDTWDWERNNNLEAQRLNALFYLISFDEFVEKMVTRLKENEHFFFDELEVQILDMEEKKIDRYIRRKRRELVQKEIDGLYAGVVYAEQYHSELGNELGKEYPHLDYIAIVNIGGKKLGFRTIHDHVDVSKVAGTYGGGGHVKASGCNLTDKAYQNYCLDTFALEPLREDPKKNEYNKKDSPLGTLFENKQDDIFFLYQVSKNQWAINHKKTKLPQTFPTFLQGEIFLRRNYGAWLARDDKYIRYVMDFVKHK</sequence>
<dbReference type="InterPro" id="IPR058608">
    <property type="entry name" value="NrnB_C"/>
</dbReference>
<protein>
    <submittedName>
        <fullName evidence="2">Oligoribonuclease</fullName>
    </submittedName>
</protein>
<dbReference type="EMBL" id="JABBPK010000001">
    <property type="protein sequence ID" value="NMO75784.1"/>
    <property type="molecule type" value="Genomic_DNA"/>
</dbReference>